<dbReference type="PANTHER" id="PTHR31973:SF187">
    <property type="entry name" value="MUTATOR TRANSPOSASE MUDRA PROTEIN"/>
    <property type="match status" value="1"/>
</dbReference>
<name>A0A6A3A1B8_HIBSY</name>
<evidence type="ECO:0000256" key="1">
    <source>
        <dbReference type="SAM" id="MobiDB-lite"/>
    </source>
</evidence>
<protein>
    <recommendedName>
        <fullName evidence="2">Transposase MuDR plant domain-containing protein</fullName>
    </recommendedName>
</protein>
<organism evidence="3 4">
    <name type="scientific">Hibiscus syriacus</name>
    <name type="common">Rose of Sharon</name>
    <dbReference type="NCBI Taxonomy" id="106335"/>
    <lineage>
        <taxon>Eukaryota</taxon>
        <taxon>Viridiplantae</taxon>
        <taxon>Streptophyta</taxon>
        <taxon>Embryophyta</taxon>
        <taxon>Tracheophyta</taxon>
        <taxon>Spermatophyta</taxon>
        <taxon>Magnoliopsida</taxon>
        <taxon>eudicotyledons</taxon>
        <taxon>Gunneridae</taxon>
        <taxon>Pentapetalae</taxon>
        <taxon>rosids</taxon>
        <taxon>malvids</taxon>
        <taxon>Malvales</taxon>
        <taxon>Malvaceae</taxon>
        <taxon>Malvoideae</taxon>
        <taxon>Hibiscus</taxon>
    </lineage>
</organism>
<dbReference type="InterPro" id="IPR004332">
    <property type="entry name" value="Transposase_MuDR"/>
</dbReference>
<dbReference type="PANTHER" id="PTHR31973">
    <property type="entry name" value="POLYPROTEIN, PUTATIVE-RELATED"/>
    <property type="match status" value="1"/>
</dbReference>
<dbReference type="Pfam" id="PF03108">
    <property type="entry name" value="DBD_Tnp_Mut"/>
    <property type="match status" value="1"/>
</dbReference>
<accession>A0A6A3A1B8</accession>
<evidence type="ECO:0000313" key="4">
    <source>
        <dbReference type="Proteomes" id="UP000436088"/>
    </source>
</evidence>
<dbReference type="Proteomes" id="UP000436088">
    <property type="component" value="Unassembled WGS sequence"/>
</dbReference>
<proteinExistence type="predicted"/>
<gene>
    <name evidence="3" type="ORF">F3Y22_tig00110633pilonHSYRG00145</name>
</gene>
<evidence type="ECO:0000313" key="3">
    <source>
        <dbReference type="EMBL" id="KAE8697122.1"/>
    </source>
</evidence>
<comment type="caution">
    <text evidence="3">The sequence shown here is derived from an EMBL/GenBank/DDBJ whole genome shotgun (WGS) entry which is preliminary data.</text>
</comment>
<keyword evidence="4" id="KW-1185">Reference proteome</keyword>
<evidence type="ECO:0000259" key="2">
    <source>
        <dbReference type="Pfam" id="PF03108"/>
    </source>
</evidence>
<feature type="region of interest" description="Disordered" evidence="1">
    <location>
        <begin position="162"/>
        <end position="215"/>
    </location>
</feature>
<feature type="domain" description="Transposase MuDR plant" evidence="2">
    <location>
        <begin position="221"/>
        <end position="269"/>
    </location>
</feature>
<dbReference type="EMBL" id="VEPZ02001055">
    <property type="protein sequence ID" value="KAE8697122.1"/>
    <property type="molecule type" value="Genomic_DNA"/>
</dbReference>
<dbReference type="AlphaFoldDB" id="A0A6A3A1B8"/>
<sequence length="710" mass="81578">MKKRFLRSKGMASMKYGRESEYFTIVMHHGGFMVNSSGFKYIGKEPLRTDCDIISMLEDMPRNRHIHLYLEENEANFSNETIETRYQNATETHETVITEMHETHETYETFMTELNSEEDTEYVADDIDSSVSDFEYSENDMSEEEGSVHEVHVGVDFERDFNGLNNRDEGNINSSLNDENETDGVDSLHTENESDSESDSYGRGKHRCPEFNDETDMENPQFKVGMIFGDKLKFKEAVRQYGIKNRVDVRFKRIGSVRVHVVCKEWCPWANPQYPITALRQDVLEDYVYIVSLSKCLRAKNLALDMVLGSHKGQYSKIYDYLGELRSFNPRSITILKLDNRVFERMYICLQACKEGFKGCRPIISIDGRHLKGGTLLATVGIDGNDNIYPIAYVVGLFEEMMHVLPNAKHRTCVRHLYSNFKNNAQFKGKNLKDALWKAAKATYKKEFKDAMDELKALSKPAFDWLHAKDPAQCSKSHFSPRSKSDMLLSNLSECFNKMILEARDKPILTLMEMIRTKIMENIAKKNEVANKYTGSLCPRIQKKIELAIQQSTSKKGMMMYYSKCGQPGHNQRSFKGIVGGNMPPNSNSTRETNETMVESKHIRRKLHEKNYNNDYTIIKGCNITSTIITSCNIKAPSSSQVEPSFVFIPTPGHTFYTTNHQTENVMTVRWMPPSQEDVIANQQLSQLSTITQTSQEDCRTVFAKRLRML</sequence>
<reference evidence="3" key="1">
    <citation type="submission" date="2019-09" db="EMBL/GenBank/DDBJ databases">
        <title>Draft genome information of white flower Hibiscus syriacus.</title>
        <authorList>
            <person name="Kim Y.-M."/>
        </authorList>
    </citation>
    <scope>NUCLEOTIDE SEQUENCE [LARGE SCALE GENOMIC DNA]</scope>
    <source>
        <strain evidence="3">YM2019G1</strain>
    </source>
</reference>